<accession>A0A0N5AVT9</accession>
<dbReference type="AlphaFoldDB" id="A0A0N5AVT9"/>
<keyword evidence="7" id="KW-1185">Reference proteome</keyword>
<evidence type="ECO:0000313" key="7">
    <source>
        <dbReference type="Proteomes" id="UP000046393"/>
    </source>
</evidence>
<keyword evidence="3 6" id="KW-0812">Transmembrane</keyword>
<evidence type="ECO:0000256" key="6">
    <source>
        <dbReference type="SAM" id="Phobius"/>
    </source>
</evidence>
<dbReference type="PANTHER" id="PTHR31733">
    <property type="entry name" value="RIBONUCLEASE KAPPA"/>
    <property type="match status" value="1"/>
</dbReference>
<protein>
    <submittedName>
        <fullName evidence="8">Transmembrane protein</fullName>
    </submittedName>
</protein>
<dbReference type="GO" id="GO:0016020">
    <property type="term" value="C:membrane"/>
    <property type="evidence" value="ECO:0007669"/>
    <property type="project" value="UniProtKB-SubCell"/>
</dbReference>
<comment type="similarity">
    <text evidence="2">Belongs to the RNase K family.</text>
</comment>
<keyword evidence="5 6" id="KW-0472">Membrane</keyword>
<evidence type="ECO:0000256" key="1">
    <source>
        <dbReference type="ARBA" id="ARBA00004141"/>
    </source>
</evidence>
<dbReference type="InterPro" id="IPR026770">
    <property type="entry name" value="RNase_K"/>
</dbReference>
<dbReference type="STRING" id="451379.A0A0N5AVT9"/>
<keyword evidence="4 6" id="KW-1133">Transmembrane helix</keyword>
<sequence length="91" mass="10267">MVCGPKCVGFVMFISLWGAIFLLIVGGLFFNESVGLLEDVPTEGEEYRSSWSQRSDRIKDLYRQNAYNSWVAAAINVAVFVLSGVRLWCLR</sequence>
<dbReference type="WBParaSite" id="SMUV_0000901601-mRNA-1">
    <property type="protein sequence ID" value="SMUV_0000901601-mRNA-1"/>
    <property type="gene ID" value="SMUV_0000901601"/>
</dbReference>
<reference evidence="8" key="1">
    <citation type="submission" date="2017-02" db="UniProtKB">
        <authorList>
            <consortium name="WormBaseParasite"/>
        </authorList>
    </citation>
    <scope>IDENTIFICATION</scope>
</reference>
<evidence type="ECO:0000256" key="2">
    <source>
        <dbReference type="ARBA" id="ARBA00008458"/>
    </source>
</evidence>
<feature type="transmembrane region" description="Helical" evidence="6">
    <location>
        <begin position="70"/>
        <end position="89"/>
    </location>
</feature>
<evidence type="ECO:0000256" key="3">
    <source>
        <dbReference type="ARBA" id="ARBA00022692"/>
    </source>
</evidence>
<name>A0A0N5AVT9_9BILA</name>
<evidence type="ECO:0000256" key="5">
    <source>
        <dbReference type="ARBA" id="ARBA00023136"/>
    </source>
</evidence>
<feature type="transmembrane region" description="Helical" evidence="6">
    <location>
        <begin position="7"/>
        <end position="30"/>
    </location>
</feature>
<dbReference type="GO" id="GO:0004521">
    <property type="term" value="F:RNA endonuclease activity"/>
    <property type="evidence" value="ECO:0007669"/>
    <property type="project" value="InterPro"/>
</dbReference>
<organism evidence="7 8">
    <name type="scientific">Syphacia muris</name>
    <dbReference type="NCBI Taxonomy" id="451379"/>
    <lineage>
        <taxon>Eukaryota</taxon>
        <taxon>Metazoa</taxon>
        <taxon>Ecdysozoa</taxon>
        <taxon>Nematoda</taxon>
        <taxon>Chromadorea</taxon>
        <taxon>Rhabditida</taxon>
        <taxon>Spirurina</taxon>
        <taxon>Oxyuridomorpha</taxon>
        <taxon>Oxyuroidea</taxon>
        <taxon>Oxyuridae</taxon>
        <taxon>Syphacia</taxon>
    </lineage>
</organism>
<proteinExistence type="inferred from homology"/>
<evidence type="ECO:0000256" key="4">
    <source>
        <dbReference type="ARBA" id="ARBA00022989"/>
    </source>
</evidence>
<dbReference type="Proteomes" id="UP000046393">
    <property type="component" value="Unplaced"/>
</dbReference>
<comment type="subcellular location">
    <subcellularLocation>
        <location evidence="1">Membrane</location>
        <topology evidence="1">Multi-pass membrane protein</topology>
    </subcellularLocation>
</comment>
<evidence type="ECO:0000313" key="8">
    <source>
        <dbReference type="WBParaSite" id="SMUV_0000901601-mRNA-1"/>
    </source>
</evidence>